<reference evidence="1" key="1">
    <citation type="journal article" date="2020" name="mSystems">
        <title>Genome- and Community-Level Interaction Insights into Carbon Utilization and Element Cycling Functions of Hydrothermarchaeota in Hydrothermal Sediment.</title>
        <authorList>
            <person name="Zhou Z."/>
            <person name="Liu Y."/>
            <person name="Xu W."/>
            <person name="Pan J."/>
            <person name="Luo Z.H."/>
            <person name="Li M."/>
        </authorList>
    </citation>
    <scope>NUCLEOTIDE SEQUENCE [LARGE SCALE GENOMIC DNA]</scope>
    <source>
        <strain evidence="1">HyVt-538</strain>
    </source>
</reference>
<dbReference type="EMBL" id="DROP01000011">
    <property type="protein sequence ID" value="HHI88342.1"/>
    <property type="molecule type" value="Genomic_DNA"/>
</dbReference>
<feature type="non-terminal residue" evidence="1">
    <location>
        <position position="124"/>
    </location>
</feature>
<organism evidence="1">
    <name type="scientific">Hellea balneolensis</name>
    <dbReference type="NCBI Taxonomy" id="287478"/>
    <lineage>
        <taxon>Bacteria</taxon>
        <taxon>Pseudomonadati</taxon>
        <taxon>Pseudomonadota</taxon>
        <taxon>Alphaproteobacteria</taxon>
        <taxon>Maricaulales</taxon>
        <taxon>Robiginitomaculaceae</taxon>
        <taxon>Hellea</taxon>
    </lineage>
</organism>
<gene>
    <name evidence="1" type="ORF">ENK01_00180</name>
</gene>
<accession>A0A7V5NW74</accession>
<sequence length="124" mass="14146">MSEIRNTCVENKLANIPEPLRSRLSQLRALVHSLAERSDAIGDIQESLKWGQISFATCRPKSGTPIRIDGDLKAKTYSLFVPCSTSLIEDFRTHHPDMFDYYGNREIRLDLDRPLPKNALTIFI</sequence>
<comment type="caution">
    <text evidence="1">The sequence shown here is derived from an EMBL/GenBank/DDBJ whole genome shotgun (WGS) entry which is preliminary data.</text>
</comment>
<evidence type="ECO:0000313" key="1">
    <source>
        <dbReference type="EMBL" id="HHI88342.1"/>
    </source>
</evidence>
<dbReference type="AlphaFoldDB" id="A0A7V5NW74"/>
<protein>
    <submittedName>
        <fullName evidence="1">DUF1801 domain-containing protein</fullName>
    </submittedName>
</protein>
<proteinExistence type="predicted"/>
<dbReference type="Proteomes" id="UP000885806">
    <property type="component" value="Unassembled WGS sequence"/>
</dbReference>
<name>A0A7V5NW74_9PROT</name>
<dbReference type="SUPFAM" id="SSF159888">
    <property type="entry name" value="YdhG-like"/>
    <property type="match status" value="1"/>
</dbReference>